<organism evidence="3 4">
    <name type="scientific">Tamaricihabitans halophyticus</name>
    <dbReference type="NCBI Taxonomy" id="1262583"/>
    <lineage>
        <taxon>Bacteria</taxon>
        <taxon>Bacillati</taxon>
        <taxon>Actinomycetota</taxon>
        <taxon>Actinomycetes</taxon>
        <taxon>Pseudonocardiales</taxon>
        <taxon>Pseudonocardiaceae</taxon>
        <taxon>Tamaricihabitans</taxon>
    </lineage>
</organism>
<evidence type="ECO:0000256" key="1">
    <source>
        <dbReference type="SAM" id="MobiDB-lite"/>
    </source>
</evidence>
<dbReference type="EMBL" id="SLXQ01000010">
    <property type="protein sequence ID" value="TCP48644.1"/>
    <property type="molecule type" value="Genomic_DNA"/>
</dbReference>
<gene>
    <name evidence="3" type="ORF">EV191_110205</name>
</gene>
<dbReference type="Proteomes" id="UP000294911">
    <property type="component" value="Unassembled WGS sequence"/>
</dbReference>
<keyword evidence="2" id="KW-0472">Membrane</keyword>
<evidence type="ECO:0000313" key="3">
    <source>
        <dbReference type="EMBL" id="TCP48644.1"/>
    </source>
</evidence>
<dbReference type="AlphaFoldDB" id="A0A4R2QIX1"/>
<comment type="caution">
    <text evidence="3">The sequence shown here is derived from an EMBL/GenBank/DDBJ whole genome shotgun (WGS) entry which is preliminary data.</text>
</comment>
<keyword evidence="2" id="KW-1133">Transmembrane helix</keyword>
<keyword evidence="4" id="KW-1185">Reference proteome</keyword>
<evidence type="ECO:0000256" key="2">
    <source>
        <dbReference type="SAM" id="Phobius"/>
    </source>
</evidence>
<keyword evidence="2" id="KW-0812">Transmembrane</keyword>
<sequence>MRIRTDDEVYRVDAVWLGPPKATFPWRARYVAWGVGIPVFLIVLTIERQLGFGFGFFTTAWAFVITIALTRIICARISHERPLSAVFAMWLRELTTPRERGSGTGGAASATRVRVNAERPRPRARGKRAPRSGGRDGGYGGTPRPGARRRASATGPGGPYPARSTPSGRKPGGRSRSGVVPRQSMAAHAFEEGR</sequence>
<feature type="transmembrane region" description="Helical" evidence="2">
    <location>
        <begin position="30"/>
        <end position="46"/>
    </location>
</feature>
<proteinExistence type="predicted"/>
<feature type="transmembrane region" description="Helical" evidence="2">
    <location>
        <begin position="52"/>
        <end position="74"/>
    </location>
</feature>
<name>A0A4R2QIX1_9PSEU</name>
<protein>
    <submittedName>
        <fullName evidence="3">Uncharacterized protein</fullName>
    </submittedName>
</protein>
<feature type="region of interest" description="Disordered" evidence="1">
    <location>
        <begin position="98"/>
        <end position="194"/>
    </location>
</feature>
<feature type="compositionally biased region" description="Low complexity" evidence="1">
    <location>
        <begin position="163"/>
        <end position="178"/>
    </location>
</feature>
<dbReference type="RefSeq" id="WP_243659110.1">
    <property type="nucleotide sequence ID" value="NZ_SLXQ01000010.1"/>
</dbReference>
<accession>A0A4R2QIX1</accession>
<evidence type="ECO:0000313" key="4">
    <source>
        <dbReference type="Proteomes" id="UP000294911"/>
    </source>
</evidence>
<reference evidence="3 4" key="1">
    <citation type="submission" date="2019-03" db="EMBL/GenBank/DDBJ databases">
        <title>Genomic Encyclopedia of Type Strains, Phase IV (KMG-IV): sequencing the most valuable type-strain genomes for metagenomic binning, comparative biology and taxonomic classification.</title>
        <authorList>
            <person name="Goeker M."/>
        </authorList>
    </citation>
    <scope>NUCLEOTIDE SEQUENCE [LARGE SCALE GENOMIC DNA]</scope>
    <source>
        <strain evidence="3 4">DSM 45765</strain>
    </source>
</reference>